<dbReference type="InterPro" id="IPR036755">
    <property type="entry name" value="SRS_dom_sf"/>
</dbReference>
<dbReference type="eggNOG" id="ENOG502TMJX">
    <property type="taxonomic scope" value="Eukaryota"/>
</dbReference>
<evidence type="ECO:0000259" key="2">
    <source>
        <dbReference type="Pfam" id="PF04092"/>
    </source>
</evidence>
<dbReference type="InterPro" id="IPR028352">
    <property type="entry name" value="Surface_antig_SAG1"/>
</dbReference>
<reference evidence="4" key="4">
    <citation type="journal article" date="2015" name="PLoS ONE">
        <title>Comprehensive Evaluation of Toxoplasma gondii VEG and Neospora caninum LIV Genomes with Tachyzoite Stage Transcriptome and Proteome Defines Novel Transcript Features.</title>
        <authorList>
            <person name="Ramaprasad A."/>
            <person name="Mourier T."/>
            <person name="Naeem R."/>
            <person name="Malas T.B."/>
            <person name="Moussa E."/>
            <person name="Panigrahi A."/>
            <person name="Vermont S.J."/>
            <person name="Otto T.D."/>
            <person name="Wastling J."/>
            <person name="Pain A."/>
        </authorList>
    </citation>
    <scope>NUCLEOTIDE SEQUENCE</scope>
    <source>
        <strain evidence="4">Liverpool</strain>
    </source>
</reference>
<dbReference type="PRINTS" id="PR01801">
    <property type="entry name" value="SURFCEANTIGN"/>
</dbReference>
<dbReference type="PROSITE" id="PS51257">
    <property type="entry name" value="PROKAR_LIPOPROTEIN"/>
    <property type="match status" value="1"/>
</dbReference>
<dbReference type="GeneID" id="13443183"/>
<accession>F0VIY2</accession>
<protein>
    <submittedName>
        <fullName evidence="3">SRS domain-containing protein</fullName>
    </submittedName>
</protein>
<reference evidence="3" key="2">
    <citation type="submission" date="2011-03" db="EMBL/GenBank/DDBJ databases">
        <title>Comparative genomics and transcriptomics of Neospora caninum and Toxoplasma gondii.</title>
        <authorList>
            <person name="Reid A.J."/>
            <person name="Sohal A."/>
            <person name="Harris D."/>
            <person name="Quail M."/>
            <person name="Sanders M."/>
            <person name="Berriman M."/>
            <person name="Wastling J.M."/>
            <person name="Pain A."/>
        </authorList>
    </citation>
    <scope>NUCLEOTIDE SEQUENCE</scope>
    <source>
        <strain evidence="3">Liverpool</strain>
    </source>
</reference>
<dbReference type="GO" id="GO:0016020">
    <property type="term" value="C:membrane"/>
    <property type="evidence" value="ECO:0007669"/>
    <property type="project" value="InterPro"/>
</dbReference>
<dbReference type="RefSeq" id="XP_003883725.1">
    <property type="nucleotide sequence ID" value="XM_003883676.1"/>
</dbReference>
<sequence length="370" mass="39513">MERKTLFSHLARPAVGLFFLLFVSCLCLSLMAMEEISTTIKPTCTVLHNRTECVCGDREADEEAPESTNSASLTGSKNTISIECPETYDFVPTENTKVCSVNEGNNVPDLGTCNQGNVKIEAFLNPVPASPPQWSASDANTTPHSLSLPPSNFPLTDKKFFVGCLEKKPHLNSHVRKAPAKKSCVVTVQVEAKKSSLHENVLTCGYGANSNTEKTPVATLTSDNNALTIVCGSEGQLHPSGTSTTAFLCDISTEECSTAVELTHVFPNVKEAWITVEGETGTNKLVIPEDGFPEEDKMIMLGCSLKTVSGNDNKKKENTTVQEEPTCKVKVVIPAGGRSSATASGPSSPMFAFAVGFLSLVVSGAYLTSH</sequence>
<proteinExistence type="predicted"/>
<reference evidence="3" key="1">
    <citation type="submission" date="2011-02" db="EMBL/GenBank/DDBJ databases">
        <authorList>
            <person name="Aslett M."/>
        </authorList>
    </citation>
    <scope>NUCLEOTIDE SEQUENCE</scope>
    <source>
        <strain evidence="3">Liverpool</strain>
    </source>
</reference>
<dbReference type="InterPro" id="IPR007226">
    <property type="entry name" value="SRS_dom"/>
</dbReference>
<organism evidence="3 5">
    <name type="scientific">Neospora caninum (strain Liverpool)</name>
    <dbReference type="NCBI Taxonomy" id="572307"/>
    <lineage>
        <taxon>Eukaryota</taxon>
        <taxon>Sar</taxon>
        <taxon>Alveolata</taxon>
        <taxon>Apicomplexa</taxon>
        <taxon>Conoidasida</taxon>
        <taxon>Coccidia</taxon>
        <taxon>Eucoccidiorida</taxon>
        <taxon>Eimeriorina</taxon>
        <taxon>Sarcocystidae</taxon>
        <taxon>Neospora</taxon>
    </lineage>
</organism>
<dbReference type="OMA" id="NTISIEC"/>
<name>F0VIY2_NEOCL</name>
<dbReference type="EMBL" id="FR823390">
    <property type="protein sequence ID" value="CBZ53693.1"/>
    <property type="molecule type" value="Genomic_DNA"/>
</dbReference>
<dbReference type="Proteomes" id="UP000007494">
    <property type="component" value="Chromosome VIII"/>
</dbReference>
<keyword evidence="5" id="KW-1185">Reference proteome</keyword>
<gene>
    <name evidence="4" type="ORF">BN1204_034740</name>
    <name evidence="3" type="ORF">NCLIV_034740</name>
</gene>
<reference evidence="5" key="3">
    <citation type="journal article" date="2012" name="PLoS Pathog.">
        <title>Comparative genomics of the apicomplexan parasites Toxoplasma gondii and Neospora caninum: Coccidia differing in host range and transmission strategy.</title>
        <authorList>
            <person name="Reid A.J."/>
            <person name="Vermont S.J."/>
            <person name="Cotton J.A."/>
            <person name="Harris D."/>
            <person name="Hill-Cawthorne G.A."/>
            <person name="Konen-Waisman S."/>
            <person name="Latham S.M."/>
            <person name="Mourier T."/>
            <person name="Norton R."/>
            <person name="Quail M.A."/>
            <person name="Sanders M."/>
            <person name="Shanmugam D."/>
            <person name="Sohal A."/>
            <person name="Wasmuth J.D."/>
            <person name="Brunk B."/>
            <person name="Grigg M.E."/>
            <person name="Howard J.C."/>
            <person name="Parkinson J."/>
            <person name="Roos D.S."/>
            <person name="Trees A.J."/>
            <person name="Berriman M."/>
            <person name="Pain A."/>
            <person name="Wastling J.M."/>
        </authorList>
    </citation>
    <scope>NUCLEOTIDE SEQUENCE [LARGE SCALE GENOMIC DNA]</scope>
    <source>
        <strain evidence="5">Liverpool</strain>
    </source>
</reference>
<feature type="signal peptide" evidence="1">
    <location>
        <begin position="1"/>
        <end position="32"/>
    </location>
</feature>
<evidence type="ECO:0000313" key="3">
    <source>
        <dbReference type="EMBL" id="CBZ53693.1"/>
    </source>
</evidence>
<keyword evidence="1" id="KW-0732">Signal</keyword>
<dbReference type="AlphaFoldDB" id="F0VIY2"/>
<dbReference type="Pfam" id="PF04092">
    <property type="entry name" value="SAG"/>
    <property type="match status" value="2"/>
</dbReference>
<feature type="domain" description="SRS" evidence="2">
    <location>
        <begin position="200"/>
        <end position="332"/>
    </location>
</feature>
<dbReference type="InParanoid" id="F0VIY2"/>
<evidence type="ECO:0000313" key="5">
    <source>
        <dbReference type="Proteomes" id="UP000007494"/>
    </source>
</evidence>
<dbReference type="SUPFAM" id="SSF74877">
    <property type="entry name" value="Major surface antigen p30, SAG1"/>
    <property type="match status" value="2"/>
</dbReference>
<dbReference type="Gene3D" id="2.60.40.1320">
    <property type="entry name" value="SRS domain"/>
    <property type="match status" value="2"/>
</dbReference>
<evidence type="ECO:0000313" key="4">
    <source>
        <dbReference type="EMBL" id="CEL67684.1"/>
    </source>
</evidence>
<dbReference type="EMBL" id="LN714483">
    <property type="protein sequence ID" value="CEL67684.1"/>
    <property type="molecule type" value="Genomic_DNA"/>
</dbReference>
<feature type="domain" description="SRS" evidence="2">
    <location>
        <begin position="50"/>
        <end position="190"/>
    </location>
</feature>
<dbReference type="VEuPathDB" id="ToxoDB:NCLIV_034740"/>
<evidence type="ECO:0000256" key="1">
    <source>
        <dbReference type="SAM" id="SignalP"/>
    </source>
</evidence>
<feature type="chain" id="PRO_5007655171" evidence="1">
    <location>
        <begin position="33"/>
        <end position="370"/>
    </location>
</feature>